<accession>A0A410PUD8</accession>
<sequence length="120" mass="13802">MFQGDCILLDLRLHLKQLGPISAKYVFSVKDFRFSEDYTRIYATFQEEVSSLGNIMQSMALKAAISGSTALQKAIKLINCDFIFIDQNNIMVDLGKFDIIKTASGFFEIQYRQYRRLPDL</sequence>
<keyword evidence="2" id="KW-1185">Reference proteome</keyword>
<dbReference type="Proteomes" id="UP000287601">
    <property type="component" value="Chromosome"/>
</dbReference>
<dbReference type="EMBL" id="CP035281">
    <property type="protein sequence ID" value="QAT42539.1"/>
    <property type="molecule type" value="Genomic_DNA"/>
</dbReference>
<name>A0A410PUD8_9FIRM</name>
<protein>
    <submittedName>
        <fullName evidence="1">Uncharacterized protein</fullName>
    </submittedName>
</protein>
<reference evidence="1 2" key="1">
    <citation type="submission" date="2019-01" db="EMBL/GenBank/DDBJ databases">
        <title>Draft genomes of a novel of Aminipila strains.</title>
        <authorList>
            <person name="Ma S."/>
        </authorList>
    </citation>
    <scope>NUCLEOTIDE SEQUENCE [LARGE SCALE GENOMIC DNA]</scope>
    <source>
        <strain evidence="2">JN-39</strain>
    </source>
</reference>
<dbReference type="AlphaFoldDB" id="A0A410PUD8"/>
<evidence type="ECO:0000313" key="2">
    <source>
        <dbReference type="Proteomes" id="UP000287601"/>
    </source>
</evidence>
<organism evidence="1 2">
    <name type="scientific">Aminipila luticellarii</name>
    <dbReference type="NCBI Taxonomy" id="2507160"/>
    <lineage>
        <taxon>Bacteria</taxon>
        <taxon>Bacillati</taxon>
        <taxon>Bacillota</taxon>
        <taxon>Clostridia</taxon>
        <taxon>Peptostreptococcales</taxon>
        <taxon>Anaerovoracaceae</taxon>
        <taxon>Aminipila</taxon>
    </lineage>
</organism>
<gene>
    <name evidence="1" type="ORF">EQM06_04500</name>
</gene>
<dbReference type="RefSeq" id="WP_128745189.1">
    <property type="nucleotide sequence ID" value="NZ_CP035281.1"/>
</dbReference>
<dbReference type="KEGG" id="amij:EQM06_04500"/>
<proteinExistence type="predicted"/>
<evidence type="ECO:0000313" key="1">
    <source>
        <dbReference type="EMBL" id="QAT42539.1"/>
    </source>
</evidence>